<evidence type="ECO:0000313" key="2">
    <source>
        <dbReference type="EMBL" id="SFJ17680.1"/>
    </source>
</evidence>
<dbReference type="STRING" id="1144750.SAMN05443431_1055"/>
<reference evidence="3" key="1">
    <citation type="submission" date="2016-10" db="EMBL/GenBank/DDBJ databases">
        <authorList>
            <person name="Varghese N."/>
            <person name="Submissions S."/>
        </authorList>
    </citation>
    <scope>NUCLEOTIDE SEQUENCE [LARGE SCALE GENOMIC DNA]</scope>
    <source>
        <strain evidence="3">DSM 28881</strain>
    </source>
</reference>
<accession>A0A1I3P8L3</accession>
<proteinExistence type="predicted"/>
<keyword evidence="1" id="KW-1133">Transmembrane helix</keyword>
<dbReference type="RefSeq" id="WP_090839541.1">
    <property type="nucleotide sequence ID" value="NZ_FORM01000005.1"/>
</dbReference>
<evidence type="ECO:0000256" key="1">
    <source>
        <dbReference type="SAM" id="Phobius"/>
    </source>
</evidence>
<feature type="transmembrane region" description="Helical" evidence="1">
    <location>
        <begin position="60"/>
        <end position="79"/>
    </location>
</feature>
<dbReference type="AlphaFoldDB" id="A0A1I3P8L3"/>
<organism evidence="2 3">
    <name type="scientific">Olleya namhaensis</name>
    <dbReference type="NCBI Taxonomy" id="1144750"/>
    <lineage>
        <taxon>Bacteria</taxon>
        <taxon>Pseudomonadati</taxon>
        <taxon>Bacteroidota</taxon>
        <taxon>Flavobacteriia</taxon>
        <taxon>Flavobacteriales</taxon>
        <taxon>Flavobacteriaceae</taxon>
    </lineage>
</organism>
<evidence type="ECO:0000313" key="3">
    <source>
        <dbReference type="Proteomes" id="UP000199559"/>
    </source>
</evidence>
<keyword evidence="1" id="KW-0472">Membrane</keyword>
<protein>
    <submittedName>
        <fullName evidence="2">Uncharacterized protein</fullName>
    </submittedName>
</protein>
<name>A0A1I3P8L3_9FLAO</name>
<keyword evidence="1" id="KW-0812">Transmembrane</keyword>
<keyword evidence="3" id="KW-1185">Reference proteome</keyword>
<sequence length="120" mass="13441">MLKYVFYSVFIFGIYGAGILVYNEFSQGNICPKLLNIPACYIILACLVIPFLAHVFKKDNIIYFTGTGIAWSIAFYGSIMQISGVIECPKTSAGIPMCYISFAIFTLLIVLKIKEFKKVK</sequence>
<feature type="transmembrane region" description="Helical" evidence="1">
    <location>
        <begin position="5"/>
        <end position="22"/>
    </location>
</feature>
<feature type="transmembrane region" description="Helical" evidence="1">
    <location>
        <begin position="34"/>
        <end position="53"/>
    </location>
</feature>
<dbReference type="Proteomes" id="UP000199559">
    <property type="component" value="Unassembled WGS sequence"/>
</dbReference>
<feature type="transmembrane region" description="Helical" evidence="1">
    <location>
        <begin position="91"/>
        <end position="111"/>
    </location>
</feature>
<dbReference type="EMBL" id="FORM01000005">
    <property type="protein sequence ID" value="SFJ17680.1"/>
    <property type="molecule type" value="Genomic_DNA"/>
</dbReference>
<gene>
    <name evidence="2" type="ORF">SAMN05443431_1055</name>
</gene>